<name>A0A163BZR2_9FLAO</name>
<dbReference type="STRING" id="1642818.AWE51_00335"/>
<reference evidence="1 2" key="1">
    <citation type="submission" date="2016-01" db="EMBL/GenBank/DDBJ databases">
        <title>The draft genome sequence of Aquimarina sp. RZW4-3-2.</title>
        <authorList>
            <person name="Wang Y."/>
        </authorList>
    </citation>
    <scope>NUCLEOTIDE SEQUENCE [LARGE SCALE GENOMIC DNA]</scope>
    <source>
        <strain evidence="1 2">RZW4-3-2</strain>
    </source>
</reference>
<organism evidence="1 2">
    <name type="scientific">Aquimarina aggregata</name>
    <dbReference type="NCBI Taxonomy" id="1642818"/>
    <lineage>
        <taxon>Bacteria</taxon>
        <taxon>Pseudomonadati</taxon>
        <taxon>Bacteroidota</taxon>
        <taxon>Flavobacteriia</taxon>
        <taxon>Flavobacteriales</taxon>
        <taxon>Flavobacteriaceae</taxon>
        <taxon>Aquimarina</taxon>
    </lineage>
</organism>
<protein>
    <submittedName>
        <fullName evidence="1">Uncharacterized protein</fullName>
    </submittedName>
</protein>
<evidence type="ECO:0000313" key="2">
    <source>
        <dbReference type="Proteomes" id="UP000076715"/>
    </source>
</evidence>
<proteinExistence type="predicted"/>
<evidence type="ECO:0000313" key="1">
    <source>
        <dbReference type="EMBL" id="KZS41926.1"/>
    </source>
</evidence>
<keyword evidence="2" id="KW-1185">Reference proteome</keyword>
<dbReference type="EMBL" id="LQRT01000002">
    <property type="protein sequence ID" value="KZS41926.1"/>
    <property type="molecule type" value="Genomic_DNA"/>
</dbReference>
<dbReference type="Proteomes" id="UP000076715">
    <property type="component" value="Unassembled WGS sequence"/>
</dbReference>
<sequence>MSIYKNDTKMNPKFIFLLALFLTTSVFAQKPVLLEDFTFKVGEKYKRIKSSNTYNIASGNRMVSIKKGRKNMTIQRYNLDDLKEDIKKRQVIEDKGNFQSVMKLGENAVVFYTIKDRAYGQKISPTGIIAKKPILLVSDKENIDRDFGFKSTYGFDAGGRINKFAFKKSPDGRKLLVLFRVETSDRKADKIGITVFSDGLNLLWRRKVILPYASDKIQNEDFMIDNKGDFYMTASIFNESLEEKNKLESTYHTEVFKITEKQKEIVRSKIDIPGKSIIDGVVEADKGGVVRVAGLYANNDNKAETSGVFSARLTDDGTISTLIKSDIPDDKIQALIVNREARINEGTQKENDKKDLEDLRVNDVLFNSDGSVTVFSEQRFVEAFTTSSSSGSRTTYKYYYRDIFAFKATKEGQMSWMHKLPKYQLGTIGKRSMSYMNFVNAGKHYLFFIDDFTNLKRSFEETPTRYFDGKKEFIYLTSYIIDDATGEATKEAILTGSDIRNARLDVLELTKAPFLPNKDIILEAFDGKKNNLLLKISLAK</sequence>
<dbReference type="AlphaFoldDB" id="A0A163BZR2"/>
<gene>
    <name evidence="1" type="ORF">AWE51_00335</name>
</gene>
<comment type="caution">
    <text evidence="1">The sequence shown here is derived from an EMBL/GenBank/DDBJ whole genome shotgun (WGS) entry which is preliminary data.</text>
</comment>
<accession>A0A163BZR2</accession>